<dbReference type="RefSeq" id="WP_317848989.1">
    <property type="nucleotide sequence ID" value="NZ_JAOTNP010000046.1"/>
</dbReference>
<feature type="transmembrane region" description="Helical" evidence="6">
    <location>
        <begin position="41"/>
        <end position="62"/>
    </location>
</feature>
<feature type="transmembrane region" description="Helical" evidence="6">
    <location>
        <begin position="325"/>
        <end position="345"/>
    </location>
</feature>
<feature type="transmembrane region" description="Helical" evidence="6">
    <location>
        <begin position="110"/>
        <end position="131"/>
    </location>
</feature>
<evidence type="ECO:0000313" key="7">
    <source>
        <dbReference type="EMBL" id="MDV8947271.1"/>
    </source>
</evidence>
<protein>
    <submittedName>
        <fullName evidence="7">Polysaccharide biosynthesis C-terminal domain-containing protein</fullName>
    </submittedName>
</protein>
<comment type="caution">
    <text evidence="7">The sequence shown here is derived from an EMBL/GenBank/DDBJ whole genome shotgun (WGS) entry which is preliminary data.</text>
</comment>
<name>A0AAW9A1T0_LIMRT</name>
<sequence>MKVIKNYFYTASYQLLAILIPMITAPYVSRTIGPTGAGINAFTNSIVSYFLLIANLGINYYGNREIAYVRDNTQKLVKTFWEIQFLRLCTVVFSIISYFIFIAAYNHFTIYLIIQSINLFAVFFDVSWLYMGVEDFKYLLVRNLVIKILSLILIFSLVHNKDDLGIYIFLLGISTLLGNITLWPKLHEILHKKINIHVLKPFKHFKPMFALFIPTIATQLYIELNKTMLGIMVGTDASGYYTYSDNIIKMLLTLITSVGTVMLPHVANAFSNGENKKINKMLDFSFNITTCLSIPMCLGIISVSPKFSILFYGRQFGQVGIGMQYEAPVIIFITWSTIVGMQYLIPLKKESWFTNSAIIGAVSNILLNIPFISIFHLKGAMISTVISELLVSLYQFIKIRKLISLPRLFCDVYKYILASILMFYIIQIISNKLECSLLFNIIIQAMSGLVVYGLVLWLLKPNILKRGNGDVKN</sequence>
<evidence type="ECO:0000256" key="6">
    <source>
        <dbReference type="SAM" id="Phobius"/>
    </source>
</evidence>
<evidence type="ECO:0000256" key="1">
    <source>
        <dbReference type="ARBA" id="ARBA00004651"/>
    </source>
</evidence>
<feature type="transmembrane region" description="Helical" evidence="6">
    <location>
        <begin position="282"/>
        <end position="305"/>
    </location>
</feature>
<dbReference type="EMBL" id="JAOTNP010000046">
    <property type="protein sequence ID" value="MDV8947271.1"/>
    <property type="molecule type" value="Genomic_DNA"/>
</dbReference>
<keyword evidence="3 6" id="KW-0812">Transmembrane</keyword>
<dbReference type="InterPro" id="IPR002797">
    <property type="entry name" value="Polysacc_synth"/>
</dbReference>
<dbReference type="GO" id="GO:0005886">
    <property type="term" value="C:plasma membrane"/>
    <property type="evidence" value="ECO:0007669"/>
    <property type="project" value="UniProtKB-SubCell"/>
</dbReference>
<evidence type="ECO:0000256" key="2">
    <source>
        <dbReference type="ARBA" id="ARBA00022475"/>
    </source>
</evidence>
<reference evidence="7 8" key="1">
    <citation type="journal article" date="2022" name="Front. Cell. Infect. Microbiol.">
        <title>The probiotic and immunomodulation effects of Limosilactobacillus reuteri RGW1 isolated from calf feces.</title>
        <authorList>
            <person name="Huang K."/>
            <person name="Shi W."/>
            <person name="Yang B."/>
            <person name="Wang J."/>
        </authorList>
    </citation>
    <scope>NUCLEOTIDE SEQUENCE [LARGE SCALE GENOMIC DNA]</scope>
    <source>
        <strain evidence="7 8">RGW1</strain>
    </source>
</reference>
<feature type="transmembrane region" description="Helical" evidence="6">
    <location>
        <begin position="436"/>
        <end position="459"/>
    </location>
</feature>
<dbReference type="Proteomes" id="UP001286376">
    <property type="component" value="Unassembled WGS sequence"/>
</dbReference>
<feature type="transmembrane region" description="Helical" evidence="6">
    <location>
        <begin position="204"/>
        <end position="222"/>
    </location>
</feature>
<dbReference type="InterPro" id="IPR050833">
    <property type="entry name" value="Poly_Biosynth_Transport"/>
</dbReference>
<organism evidence="7 8">
    <name type="scientific">Limosilactobacillus reuteri</name>
    <name type="common">Lactobacillus reuteri</name>
    <dbReference type="NCBI Taxonomy" id="1598"/>
    <lineage>
        <taxon>Bacteria</taxon>
        <taxon>Bacillati</taxon>
        <taxon>Bacillota</taxon>
        <taxon>Bacilli</taxon>
        <taxon>Lactobacillales</taxon>
        <taxon>Lactobacillaceae</taxon>
        <taxon>Limosilactobacillus</taxon>
    </lineage>
</organism>
<keyword evidence="2" id="KW-1003">Cell membrane</keyword>
<evidence type="ECO:0000256" key="3">
    <source>
        <dbReference type="ARBA" id="ARBA00022692"/>
    </source>
</evidence>
<feature type="transmembrane region" description="Helical" evidence="6">
    <location>
        <begin position="7"/>
        <end position="29"/>
    </location>
</feature>
<dbReference type="Pfam" id="PF01943">
    <property type="entry name" value="Polysacc_synt"/>
    <property type="match status" value="1"/>
</dbReference>
<feature type="transmembrane region" description="Helical" evidence="6">
    <location>
        <begin position="138"/>
        <end position="158"/>
    </location>
</feature>
<feature type="transmembrane region" description="Helical" evidence="6">
    <location>
        <begin position="412"/>
        <end position="430"/>
    </location>
</feature>
<feature type="transmembrane region" description="Helical" evidence="6">
    <location>
        <begin position="357"/>
        <end position="375"/>
    </location>
</feature>
<dbReference type="AlphaFoldDB" id="A0AAW9A1T0"/>
<accession>A0AAW9A1T0</accession>
<gene>
    <name evidence="7" type="ORF">NX099_07680</name>
</gene>
<feature type="transmembrane region" description="Helical" evidence="6">
    <location>
        <begin position="164"/>
        <end position="183"/>
    </location>
</feature>
<keyword evidence="5 6" id="KW-0472">Membrane</keyword>
<dbReference type="PANTHER" id="PTHR30250">
    <property type="entry name" value="PST FAMILY PREDICTED COLANIC ACID TRANSPORTER"/>
    <property type="match status" value="1"/>
</dbReference>
<evidence type="ECO:0000256" key="4">
    <source>
        <dbReference type="ARBA" id="ARBA00022989"/>
    </source>
</evidence>
<feature type="transmembrane region" description="Helical" evidence="6">
    <location>
        <begin position="83"/>
        <end position="104"/>
    </location>
</feature>
<comment type="subcellular location">
    <subcellularLocation>
        <location evidence="1">Cell membrane</location>
        <topology evidence="1">Multi-pass membrane protein</topology>
    </subcellularLocation>
</comment>
<keyword evidence="4 6" id="KW-1133">Transmembrane helix</keyword>
<evidence type="ECO:0000256" key="5">
    <source>
        <dbReference type="ARBA" id="ARBA00023136"/>
    </source>
</evidence>
<evidence type="ECO:0000313" key="8">
    <source>
        <dbReference type="Proteomes" id="UP001286376"/>
    </source>
</evidence>
<feature type="transmembrane region" description="Helical" evidence="6">
    <location>
        <begin position="247"/>
        <end position="270"/>
    </location>
</feature>
<proteinExistence type="predicted"/>
<dbReference type="PANTHER" id="PTHR30250:SF11">
    <property type="entry name" value="O-ANTIGEN TRANSPORTER-RELATED"/>
    <property type="match status" value="1"/>
</dbReference>